<dbReference type="EC" id="2.1.1.319" evidence="2"/>
<reference evidence="16" key="1">
    <citation type="submission" date="2021-10" db="EMBL/GenBank/DDBJ databases">
        <title>De novo Genome Assembly of Clathrus columnatus (Basidiomycota, Fungi) Using Illumina and Nanopore Sequence Data.</title>
        <authorList>
            <person name="Ogiso-Tanaka E."/>
            <person name="Itagaki H."/>
            <person name="Hosoya T."/>
            <person name="Hosaka K."/>
        </authorList>
    </citation>
    <scope>NUCLEOTIDE SEQUENCE</scope>
    <source>
        <strain evidence="16">MO-923</strain>
    </source>
</reference>
<evidence type="ECO:0000259" key="15">
    <source>
        <dbReference type="Pfam" id="PF22528"/>
    </source>
</evidence>
<keyword evidence="17" id="KW-1185">Reference proteome</keyword>
<sequence>MSAIHIRGAAPAYSESDSQESSSEDEEENWSDWVSESGRAACKSLFDDEVFSSVDLALKHDKTKYNVDIQELTAKLSLDFHDRVHLINYIRKTKPTPSTVLALTGQETFFSDDQYLRPIIEDDPLLQLHSDDWTDSEDEGGPSTSKIHELSNPKLAARKIKRLEEKLRNAKQNLIDYGKLVENRLELAKLVDEAGSTTIEAPKPRDDDTHYFESYAENDIHAVMIQDKVRTSSYASFILTNPIVFRDAVVLDVGCGTGILSLFAARAGAKKVFAVDASNISERAEKIVKANNLDNVITGKVENISLPNGIDKVDVIISEWMGYALLYESMLDSVLVARDRFLKPDGLMAPSQTRIMFGLSEAKDIYKARVEFWSDIYGYDLSAMAENIYDDAIIDTVDPESLVTNTVCIKDMHLSTITSQSLNFTSSFRLKTNRKISKAYAFILYFDTFFTPTGDPVDDDAEVTLVKDGEPALAEVWQVPGKPRRKESTNFERGKEVSFSTGPMSIPTHWKQTIFLLKEPIKAEDDSIISGTLYCRKREDNSRELDIEIHYCVLEKEGAQPQDMTVQIYKVR</sequence>
<keyword evidence="6 12" id="KW-0949">S-adenosyl-L-methionine</keyword>
<evidence type="ECO:0000256" key="12">
    <source>
        <dbReference type="PROSITE-ProRule" id="PRU01015"/>
    </source>
</evidence>
<feature type="region of interest" description="Disordered" evidence="13">
    <location>
        <begin position="130"/>
        <end position="149"/>
    </location>
</feature>
<evidence type="ECO:0000256" key="8">
    <source>
        <dbReference type="ARBA" id="ARBA00022771"/>
    </source>
</evidence>
<evidence type="ECO:0000256" key="2">
    <source>
        <dbReference type="ARBA" id="ARBA00011925"/>
    </source>
</evidence>
<keyword evidence="9" id="KW-0862">Zinc</keyword>
<comment type="catalytic activity">
    <reaction evidence="11">
        <text>L-arginyl-[protein] + S-adenosyl-L-methionine = N(omega)-methyl-L-arginyl-[protein] + S-adenosyl-L-homocysteine + H(+)</text>
        <dbReference type="Rhea" id="RHEA:48100"/>
        <dbReference type="Rhea" id="RHEA-COMP:10532"/>
        <dbReference type="Rhea" id="RHEA-COMP:11990"/>
        <dbReference type="ChEBI" id="CHEBI:15378"/>
        <dbReference type="ChEBI" id="CHEBI:29965"/>
        <dbReference type="ChEBI" id="CHEBI:57856"/>
        <dbReference type="ChEBI" id="CHEBI:59789"/>
        <dbReference type="ChEBI" id="CHEBI:65280"/>
    </reaction>
    <physiologicalReaction direction="left-to-right" evidence="11">
        <dbReference type="Rhea" id="RHEA:48101"/>
    </physiologicalReaction>
</comment>
<evidence type="ECO:0000256" key="4">
    <source>
        <dbReference type="ARBA" id="ARBA00022603"/>
    </source>
</evidence>
<dbReference type="InterPro" id="IPR029063">
    <property type="entry name" value="SAM-dependent_MTases_sf"/>
</dbReference>
<comment type="subcellular location">
    <subcellularLocation>
        <location evidence="1">Cytoplasm</location>
        <location evidence="1">Cytosol</location>
    </subcellularLocation>
</comment>
<dbReference type="EMBL" id="BPWL01000011">
    <property type="protein sequence ID" value="GJJ15438.1"/>
    <property type="molecule type" value="Genomic_DNA"/>
</dbReference>
<evidence type="ECO:0000256" key="9">
    <source>
        <dbReference type="ARBA" id="ARBA00022833"/>
    </source>
</evidence>
<dbReference type="PANTHER" id="PTHR11006:SF53">
    <property type="entry name" value="PROTEIN ARGININE N-METHYLTRANSFERASE 3"/>
    <property type="match status" value="1"/>
</dbReference>
<name>A0AAV5APK2_9AGAM</name>
<dbReference type="Pfam" id="PF22528">
    <property type="entry name" value="PRMT_C"/>
    <property type="match status" value="2"/>
</dbReference>
<dbReference type="Gene3D" id="3.40.50.150">
    <property type="entry name" value="Vaccinia Virus protein VP39"/>
    <property type="match status" value="1"/>
</dbReference>
<dbReference type="Gene3D" id="2.70.160.11">
    <property type="entry name" value="Hnrnp arginine n-methyltransferase1"/>
    <property type="match status" value="1"/>
</dbReference>
<dbReference type="PANTHER" id="PTHR11006">
    <property type="entry name" value="PROTEIN ARGININE N-METHYLTRANSFERASE"/>
    <property type="match status" value="1"/>
</dbReference>
<dbReference type="PROSITE" id="PS51678">
    <property type="entry name" value="SAM_MT_PRMT"/>
    <property type="match status" value="1"/>
</dbReference>
<dbReference type="GO" id="GO:0005634">
    <property type="term" value="C:nucleus"/>
    <property type="evidence" value="ECO:0007669"/>
    <property type="project" value="TreeGrafter"/>
</dbReference>
<gene>
    <name evidence="16" type="ORF">Clacol_009716</name>
</gene>
<dbReference type="AlphaFoldDB" id="A0AAV5APK2"/>
<evidence type="ECO:0000256" key="1">
    <source>
        <dbReference type="ARBA" id="ARBA00004514"/>
    </source>
</evidence>
<evidence type="ECO:0000256" key="5">
    <source>
        <dbReference type="ARBA" id="ARBA00022679"/>
    </source>
</evidence>
<feature type="domain" description="Protein arginine N-methyltransferase" evidence="15">
    <location>
        <begin position="365"/>
        <end position="453"/>
    </location>
</feature>
<dbReference type="GO" id="GO:0005829">
    <property type="term" value="C:cytosol"/>
    <property type="evidence" value="ECO:0007669"/>
    <property type="project" value="UniProtKB-SubCell"/>
</dbReference>
<dbReference type="InterPro" id="IPR036236">
    <property type="entry name" value="Znf_C2H2_sf"/>
</dbReference>
<keyword evidence="4 12" id="KW-0489">Methyltransferase</keyword>
<evidence type="ECO:0000256" key="13">
    <source>
        <dbReference type="SAM" id="MobiDB-lite"/>
    </source>
</evidence>
<evidence type="ECO:0000259" key="14">
    <source>
        <dbReference type="Pfam" id="PF21137"/>
    </source>
</evidence>
<protein>
    <recommendedName>
        <fullName evidence="2">type I protein arginine methyltransferase</fullName>
        <ecNumber evidence="2">2.1.1.319</ecNumber>
    </recommendedName>
</protein>
<comment type="caution">
    <text evidence="16">The sequence shown here is derived from an EMBL/GenBank/DDBJ whole genome shotgun (WGS) entry which is preliminary data.</text>
</comment>
<feature type="domain" description="Protein arginine N-methyltransferase" evidence="15">
    <location>
        <begin position="489"/>
        <end position="553"/>
    </location>
</feature>
<keyword evidence="5 12" id="KW-0808">Transferase</keyword>
<evidence type="ECO:0000256" key="3">
    <source>
        <dbReference type="ARBA" id="ARBA00022490"/>
    </source>
</evidence>
<dbReference type="InterPro" id="IPR055135">
    <property type="entry name" value="PRMT_dom"/>
</dbReference>
<dbReference type="SUPFAM" id="SSF57667">
    <property type="entry name" value="beta-beta-alpha zinc fingers"/>
    <property type="match status" value="1"/>
</dbReference>
<comment type="catalytic activity">
    <reaction evidence="10">
        <text>L-arginyl-[protein] + 2 S-adenosyl-L-methionine = N(omega),N(omega)-dimethyl-L-arginyl-[protein] + 2 S-adenosyl-L-homocysteine + 2 H(+)</text>
        <dbReference type="Rhea" id="RHEA:48096"/>
        <dbReference type="Rhea" id="RHEA-COMP:10532"/>
        <dbReference type="Rhea" id="RHEA-COMP:11991"/>
        <dbReference type="ChEBI" id="CHEBI:15378"/>
        <dbReference type="ChEBI" id="CHEBI:29965"/>
        <dbReference type="ChEBI" id="CHEBI:57856"/>
        <dbReference type="ChEBI" id="CHEBI:59789"/>
        <dbReference type="ChEBI" id="CHEBI:61897"/>
        <dbReference type="EC" id="2.1.1.319"/>
    </reaction>
    <physiologicalReaction direction="left-to-right" evidence="10">
        <dbReference type="Rhea" id="RHEA:48097"/>
    </physiologicalReaction>
</comment>
<dbReference type="Pfam" id="PF06325">
    <property type="entry name" value="PrmA"/>
    <property type="match status" value="1"/>
</dbReference>
<dbReference type="GO" id="GO:0042054">
    <property type="term" value="F:histone methyltransferase activity"/>
    <property type="evidence" value="ECO:0007669"/>
    <property type="project" value="TreeGrafter"/>
</dbReference>
<dbReference type="InterPro" id="IPR025799">
    <property type="entry name" value="Arg_MeTrfase"/>
</dbReference>
<dbReference type="Pfam" id="PF21137">
    <property type="entry name" value="ANM3_C2H2_Zf"/>
    <property type="match status" value="1"/>
</dbReference>
<keyword evidence="3" id="KW-0963">Cytoplasm</keyword>
<evidence type="ECO:0000256" key="7">
    <source>
        <dbReference type="ARBA" id="ARBA00022723"/>
    </source>
</evidence>
<dbReference type="GO" id="GO:0032259">
    <property type="term" value="P:methylation"/>
    <property type="evidence" value="ECO:0007669"/>
    <property type="project" value="UniProtKB-KW"/>
</dbReference>
<accession>A0AAV5APK2</accession>
<proteinExistence type="predicted"/>
<evidence type="ECO:0000256" key="11">
    <source>
        <dbReference type="ARBA" id="ARBA00049303"/>
    </source>
</evidence>
<dbReference type="GO" id="GO:0008270">
    <property type="term" value="F:zinc ion binding"/>
    <property type="evidence" value="ECO:0007669"/>
    <property type="project" value="UniProtKB-KW"/>
</dbReference>
<feature type="domain" description="Protein arginine N-methyltransferase 3-like C2H2 zinc finger" evidence="14">
    <location>
        <begin position="73"/>
        <end position="118"/>
    </location>
</feature>
<dbReference type="GO" id="GO:0035242">
    <property type="term" value="F:protein-arginine omega-N asymmetric methyltransferase activity"/>
    <property type="evidence" value="ECO:0007669"/>
    <property type="project" value="UniProtKB-EC"/>
</dbReference>
<dbReference type="CDD" id="cd02440">
    <property type="entry name" value="AdoMet_MTases"/>
    <property type="match status" value="1"/>
</dbReference>
<evidence type="ECO:0000256" key="10">
    <source>
        <dbReference type="ARBA" id="ARBA00047384"/>
    </source>
</evidence>
<evidence type="ECO:0000313" key="16">
    <source>
        <dbReference type="EMBL" id="GJJ15438.1"/>
    </source>
</evidence>
<dbReference type="Proteomes" id="UP001050691">
    <property type="component" value="Unassembled WGS sequence"/>
</dbReference>
<evidence type="ECO:0000256" key="6">
    <source>
        <dbReference type="ARBA" id="ARBA00022691"/>
    </source>
</evidence>
<dbReference type="InterPro" id="IPR049482">
    <property type="entry name" value="ANM3-like_C2H2_Zf"/>
</dbReference>
<feature type="region of interest" description="Disordered" evidence="13">
    <location>
        <begin position="1"/>
        <end position="33"/>
    </location>
</feature>
<evidence type="ECO:0000313" key="17">
    <source>
        <dbReference type="Proteomes" id="UP001050691"/>
    </source>
</evidence>
<dbReference type="FunFam" id="3.40.50.150:FF:000003">
    <property type="entry name" value="Blast:Protein arginine N-methyltransferase 1"/>
    <property type="match status" value="1"/>
</dbReference>
<dbReference type="SUPFAM" id="SSF53335">
    <property type="entry name" value="S-adenosyl-L-methionine-dependent methyltransferases"/>
    <property type="match status" value="1"/>
</dbReference>
<keyword evidence="7" id="KW-0479">Metal-binding</keyword>
<organism evidence="16 17">
    <name type="scientific">Clathrus columnatus</name>
    <dbReference type="NCBI Taxonomy" id="1419009"/>
    <lineage>
        <taxon>Eukaryota</taxon>
        <taxon>Fungi</taxon>
        <taxon>Dikarya</taxon>
        <taxon>Basidiomycota</taxon>
        <taxon>Agaricomycotina</taxon>
        <taxon>Agaricomycetes</taxon>
        <taxon>Phallomycetidae</taxon>
        <taxon>Phallales</taxon>
        <taxon>Clathraceae</taxon>
        <taxon>Clathrus</taxon>
    </lineage>
</organism>
<keyword evidence="8" id="KW-0863">Zinc-finger</keyword>